<dbReference type="GO" id="GO:0005789">
    <property type="term" value="C:endoplasmic reticulum membrane"/>
    <property type="evidence" value="ECO:0007669"/>
    <property type="project" value="UniProtKB-SubCell"/>
</dbReference>
<dbReference type="GO" id="GO:0006487">
    <property type="term" value="P:protein N-linked glycosylation"/>
    <property type="evidence" value="ECO:0007669"/>
    <property type="project" value="TreeGrafter"/>
</dbReference>
<dbReference type="RefSeq" id="XP_004352879.1">
    <property type="nucleotide sequence ID" value="XM_004352827.1"/>
</dbReference>
<feature type="compositionally biased region" description="Basic and acidic residues" evidence="11">
    <location>
        <begin position="32"/>
        <end position="41"/>
    </location>
</feature>
<dbReference type="VEuPathDB" id="AmoebaDB:ACA1_069350"/>
<feature type="transmembrane region" description="Helical" evidence="10">
    <location>
        <begin position="408"/>
        <end position="428"/>
    </location>
</feature>
<feature type="region of interest" description="Disordered" evidence="11">
    <location>
        <begin position="1"/>
        <end position="41"/>
    </location>
</feature>
<comment type="pathway">
    <text evidence="2">Protein modification; protein glycosylation.</text>
</comment>
<evidence type="ECO:0000313" key="12">
    <source>
        <dbReference type="EMBL" id="ELR23351.1"/>
    </source>
</evidence>
<dbReference type="AlphaFoldDB" id="L8HFX6"/>
<accession>L8HFX6</accession>
<evidence type="ECO:0000256" key="10">
    <source>
        <dbReference type="RuleBase" id="RU363075"/>
    </source>
</evidence>
<dbReference type="GeneID" id="14924324"/>
<evidence type="ECO:0000256" key="8">
    <source>
        <dbReference type="ARBA" id="ARBA00022989"/>
    </source>
</evidence>
<feature type="transmembrane region" description="Helical" evidence="10">
    <location>
        <begin position="300"/>
        <end position="326"/>
    </location>
</feature>
<dbReference type="Proteomes" id="UP000011083">
    <property type="component" value="Unassembled WGS sequence"/>
</dbReference>
<keyword evidence="4 10" id="KW-0328">Glycosyltransferase</keyword>
<protein>
    <recommendedName>
        <fullName evidence="10">Mannosyltransferase</fullName>
        <ecNumber evidence="10">2.4.1.-</ecNumber>
    </recommendedName>
</protein>
<dbReference type="PANTHER" id="PTHR22760">
    <property type="entry name" value="GLYCOSYLTRANSFERASE"/>
    <property type="match status" value="1"/>
</dbReference>
<feature type="transmembrane region" description="Helical" evidence="10">
    <location>
        <begin position="338"/>
        <end position="356"/>
    </location>
</feature>
<dbReference type="STRING" id="1257118.L8HFX6"/>
<evidence type="ECO:0000256" key="1">
    <source>
        <dbReference type="ARBA" id="ARBA00004477"/>
    </source>
</evidence>
<feature type="transmembrane region" description="Helical" evidence="10">
    <location>
        <begin position="165"/>
        <end position="188"/>
    </location>
</feature>
<dbReference type="PANTHER" id="PTHR22760:SF2">
    <property type="entry name" value="ALPHA-1,2-MANNOSYLTRANSFERASE ALG9"/>
    <property type="match status" value="1"/>
</dbReference>
<feature type="transmembrane region" description="Helical" evidence="10">
    <location>
        <begin position="368"/>
        <end position="387"/>
    </location>
</feature>
<dbReference type="OrthoDB" id="497541at2759"/>
<dbReference type="KEGG" id="acan:ACA1_069350"/>
<proteinExistence type="inferred from homology"/>
<dbReference type="Pfam" id="PF03901">
    <property type="entry name" value="Glyco_transf_22"/>
    <property type="match status" value="1"/>
</dbReference>
<keyword evidence="5 12" id="KW-0808">Transferase</keyword>
<dbReference type="GO" id="GO:0000026">
    <property type="term" value="F:alpha-1,2-mannosyltransferase activity"/>
    <property type="evidence" value="ECO:0007669"/>
    <property type="project" value="TreeGrafter"/>
</dbReference>
<dbReference type="OMA" id="PRDMHAK"/>
<evidence type="ECO:0000256" key="4">
    <source>
        <dbReference type="ARBA" id="ARBA00022676"/>
    </source>
</evidence>
<keyword evidence="8 10" id="KW-1133">Transmembrane helix</keyword>
<reference evidence="12 13" key="1">
    <citation type="journal article" date="2013" name="Genome Biol.">
        <title>Genome of Acanthamoeba castellanii highlights extensive lateral gene transfer and early evolution of tyrosine kinase signaling.</title>
        <authorList>
            <person name="Clarke M."/>
            <person name="Lohan A.J."/>
            <person name="Liu B."/>
            <person name="Lagkouvardos I."/>
            <person name="Roy S."/>
            <person name="Zafar N."/>
            <person name="Bertelli C."/>
            <person name="Schilde C."/>
            <person name="Kianianmomeni A."/>
            <person name="Burglin T.R."/>
            <person name="Frech C."/>
            <person name="Turcotte B."/>
            <person name="Kopec K.O."/>
            <person name="Synnott J.M."/>
            <person name="Choo C."/>
            <person name="Paponov I."/>
            <person name="Finkler A."/>
            <person name="Soon Heng Tan C."/>
            <person name="Hutchins A.P."/>
            <person name="Weinmeier T."/>
            <person name="Rattei T."/>
            <person name="Chu J.S."/>
            <person name="Gimenez G."/>
            <person name="Irimia M."/>
            <person name="Rigden D.J."/>
            <person name="Fitzpatrick D.A."/>
            <person name="Lorenzo-Morales J."/>
            <person name="Bateman A."/>
            <person name="Chiu C.H."/>
            <person name="Tang P."/>
            <person name="Hegemann P."/>
            <person name="Fromm H."/>
            <person name="Raoult D."/>
            <person name="Greub G."/>
            <person name="Miranda-Saavedra D."/>
            <person name="Chen N."/>
            <person name="Nash P."/>
            <person name="Ginger M.L."/>
            <person name="Horn M."/>
            <person name="Schaap P."/>
            <person name="Caler L."/>
            <person name="Loftus B."/>
        </authorList>
    </citation>
    <scope>NUCLEOTIDE SEQUENCE [LARGE SCALE GENOMIC DNA]</scope>
    <source>
        <strain evidence="12 13">Neff</strain>
    </source>
</reference>
<evidence type="ECO:0000256" key="7">
    <source>
        <dbReference type="ARBA" id="ARBA00022824"/>
    </source>
</evidence>
<evidence type="ECO:0000256" key="6">
    <source>
        <dbReference type="ARBA" id="ARBA00022692"/>
    </source>
</evidence>
<evidence type="ECO:0000256" key="5">
    <source>
        <dbReference type="ARBA" id="ARBA00022679"/>
    </source>
</evidence>
<dbReference type="UniPathway" id="UPA00378"/>
<keyword evidence="6 10" id="KW-0812">Transmembrane</keyword>
<dbReference type="InterPro" id="IPR005599">
    <property type="entry name" value="GPI_mannosylTrfase"/>
</dbReference>
<keyword evidence="7 10" id="KW-0256">Endoplasmic reticulum</keyword>
<evidence type="ECO:0000256" key="2">
    <source>
        <dbReference type="ARBA" id="ARBA00004922"/>
    </source>
</evidence>
<feature type="transmembrane region" description="Helical" evidence="10">
    <location>
        <begin position="134"/>
        <end position="153"/>
    </location>
</feature>
<comment type="subcellular location">
    <subcellularLocation>
        <location evidence="1 10">Endoplasmic reticulum membrane</location>
        <topology evidence="1 10">Multi-pass membrane protein</topology>
    </subcellularLocation>
</comment>
<sequence length="610" mass="68861">MSNRSSGPVRRKKGDGEEQLKVGRKKSAQKSGTKDVQSERDAPLPDDGYVVFRLKTVLLSFLCVRLLGAVVNNVSDCDETFNYWEPSHYMLYGWGFQTWEYSPEFALRPYAYAGIHAVLGKVFTLLGFADKISVFIMIRCALGAFCAYSEAVFYRGVAKKFGGRVALFTFVFLLFSAGMFHASISNLPSSLSMYGVLLSFGFWLSGNYFLAVFSACFAVIMGWPFVAVVFIPLGLDLLLKAGFFKVLLWGVTGLAVFLSTSVAVDYHYYGSPLIAVWNLVHYNVFAPKGSELYGVEEWPFYFINLFLNFNVVFVLSLVALPAALLFRKWSKSVAHVHFVSLFFYLLPYYLWLAAMLKLPHKEERFMFVMYPLICLGGALTFVVALDVMQSLLASVFSAKSRKNEASRFKGFLAALAFLCCVGFVALSASRVAALRVNFEAPLYVYDHLYHNELKDGADPNLPLPGDLNICVGKEWYRFPSNFWIPHSRFHVSFVRSSFRGELPRPYAPPPDGSKVIHKDFNDQNQEEMSRYVNESDCHYLVDLDFAGQSEPHYAAQTDRWEVIFAHPFINSAAAHPFFRAFYVPSPLSAGKTHWDRYVLLRSKTHFGGAS</sequence>
<evidence type="ECO:0000313" key="13">
    <source>
        <dbReference type="Proteomes" id="UP000011083"/>
    </source>
</evidence>
<evidence type="ECO:0000256" key="3">
    <source>
        <dbReference type="ARBA" id="ARBA00007063"/>
    </source>
</evidence>
<keyword evidence="9 10" id="KW-0472">Membrane</keyword>
<name>L8HFX6_ACACF</name>
<feature type="transmembrane region" description="Helical" evidence="10">
    <location>
        <begin position="208"/>
        <end position="235"/>
    </location>
</feature>
<organism evidence="12 13">
    <name type="scientific">Acanthamoeba castellanii (strain ATCC 30010 / Neff)</name>
    <dbReference type="NCBI Taxonomy" id="1257118"/>
    <lineage>
        <taxon>Eukaryota</taxon>
        <taxon>Amoebozoa</taxon>
        <taxon>Discosea</taxon>
        <taxon>Longamoebia</taxon>
        <taxon>Centramoebida</taxon>
        <taxon>Acanthamoebidae</taxon>
        <taxon>Acanthamoeba</taxon>
    </lineage>
</organism>
<gene>
    <name evidence="12" type="ORF">ACA1_069350</name>
</gene>
<evidence type="ECO:0000256" key="9">
    <source>
        <dbReference type="ARBA" id="ARBA00023136"/>
    </source>
</evidence>
<comment type="similarity">
    <text evidence="3 10">Belongs to the glycosyltransferase 22 family.</text>
</comment>
<feature type="transmembrane region" description="Helical" evidence="10">
    <location>
        <begin position="247"/>
        <end position="269"/>
    </location>
</feature>
<keyword evidence="13" id="KW-1185">Reference proteome</keyword>
<dbReference type="EC" id="2.4.1.-" evidence="10"/>
<dbReference type="EMBL" id="KB007857">
    <property type="protein sequence ID" value="ELR23351.1"/>
    <property type="molecule type" value="Genomic_DNA"/>
</dbReference>
<evidence type="ECO:0000256" key="11">
    <source>
        <dbReference type="SAM" id="MobiDB-lite"/>
    </source>
</evidence>